<reference evidence="3" key="1">
    <citation type="journal article" date="2019" name="Int. J. Syst. Evol. Microbiol.">
        <title>The Global Catalogue of Microorganisms (GCM) 10K type strain sequencing project: providing services to taxonomists for standard genome sequencing and annotation.</title>
        <authorList>
            <consortium name="The Broad Institute Genomics Platform"/>
            <consortium name="The Broad Institute Genome Sequencing Center for Infectious Disease"/>
            <person name="Wu L."/>
            <person name="Ma J."/>
        </authorList>
    </citation>
    <scope>NUCLEOTIDE SEQUENCE [LARGE SCALE GENOMIC DNA]</scope>
    <source>
        <strain evidence="3">JCM 17551</strain>
    </source>
</reference>
<dbReference type="RefSeq" id="WP_344800179.1">
    <property type="nucleotide sequence ID" value="NZ_BAABBN010000012.1"/>
</dbReference>
<protein>
    <recommendedName>
        <fullName evidence="4">DUF945 domain-containing protein</fullName>
    </recommendedName>
</protein>
<evidence type="ECO:0008006" key="4">
    <source>
        <dbReference type="Google" id="ProtNLM"/>
    </source>
</evidence>
<proteinExistence type="predicted"/>
<dbReference type="Pfam" id="PF06097">
    <property type="entry name" value="DUF945"/>
    <property type="match status" value="1"/>
</dbReference>
<comment type="caution">
    <text evidence="2">The sequence shown here is derived from an EMBL/GenBank/DDBJ whole genome shotgun (WGS) entry which is preliminary data.</text>
</comment>
<name>A0ABP7N5V8_9GAMM</name>
<dbReference type="InterPro" id="IPR010352">
    <property type="entry name" value="DUF945"/>
</dbReference>
<evidence type="ECO:0000256" key="1">
    <source>
        <dbReference type="SAM" id="SignalP"/>
    </source>
</evidence>
<organism evidence="2 3">
    <name type="scientific">Litoribacillus peritrichatus</name>
    <dbReference type="NCBI Taxonomy" id="718191"/>
    <lineage>
        <taxon>Bacteria</taxon>
        <taxon>Pseudomonadati</taxon>
        <taxon>Pseudomonadota</taxon>
        <taxon>Gammaproteobacteria</taxon>
        <taxon>Oceanospirillales</taxon>
        <taxon>Oceanospirillaceae</taxon>
        <taxon>Litoribacillus</taxon>
    </lineage>
</organism>
<dbReference type="Proteomes" id="UP001501565">
    <property type="component" value="Unassembled WGS sequence"/>
</dbReference>
<feature type="chain" id="PRO_5047397919" description="DUF945 domain-containing protein" evidence="1">
    <location>
        <begin position="25"/>
        <end position="446"/>
    </location>
</feature>
<dbReference type="EMBL" id="BAABBN010000012">
    <property type="protein sequence ID" value="GAA3937914.1"/>
    <property type="molecule type" value="Genomic_DNA"/>
</dbReference>
<gene>
    <name evidence="2" type="ORF">GCM10022277_37780</name>
</gene>
<sequence>MRKSLLVSAIAIAAVGAASPWVMGTIAEDQYIQSVELIQQEENEFFKVTGTSFERGYADSKALIKITYTMPDTEIPPFSFVIESELQHLPISVTDQGTYFFEITSKDRIYLEGIPEDMQAFIDEHLGGSLLTGNSHINLLGNGGTELKTHEVNFEDPDTQSTVQVKPLTINIDGDMASINGTAQLNLPSLIIQDQEGSLEMKAFVIDSTFAQHESGMNTGTSVLNISEMNVFSPAGPINLTNIGLDTVSEVVNDKLNTKMSYSVAKIQAPFPISAARYDIELNGLTQKSLEMFEELNEKSEEFMPASFSNDPFFKDLLEATLQPGLELNQEMEISAFGGQLFADLDVAFTGVEGVELMQLASPDLAPKAFKANFIARADNEAILSTPAAPMIAQFIEQGFVKQTDKEVSTEIKLVDGKLTVNEQEIPLESVIQGIMMKMAEDEQVQ</sequence>
<evidence type="ECO:0000313" key="2">
    <source>
        <dbReference type="EMBL" id="GAA3937914.1"/>
    </source>
</evidence>
<evidence type="ECO:0000313" key="3">
    <source>
        <dbReference type="Proteomes" id="UP001501565"/>
    </source>
</evidence>
<keyword evidence="3" id="KW-1185">Reference proteome</keyword>
<accession>A0ABP7N5V8</accession>
<feature type="signal peptide" evidence="1">
    <location>
        <begin position="1"/>
        <end position="24"/>
    </location>
</feature>
<keyword evidence="1" id="KW-0732">Signal</keyword>